<keyword evidence="2" id="KW-0808">Transferase</keyword>
<dbReference type="SUPFAM" id="SSF56112">
    <property type="entry name" value="Protein kinase-like (PK-like)"/>
    <property type="match status" value="1"/>
</dbReference>
<dbReference type="PROSITE" id="PS00108">
    <property type="entry name" value="PROTEIN_KINASE_ST"/>
    <property type="match status" value="1"/>
</dbReference>
<dbReference type="GO" id="GO:0004674">
    <property type="term" value="F:protein serine/threonine kinase activity"/>
    <property type="evidence" value="ECO:0007669"/>
    <property type="project" value="TreeGrafter"/>
</dbReference>
<keyword evidence="2" id="KW-0418">Kinase</keyword>
<dbReference type="PROSITE" id="PS50011">
    <property type="entry name" value="PROTEIN_KINASE_DOM"/>
    <property type="match status" value="1"/>
</dbReference>
<reference evidence="2" key="1">
    <citation type="journal article" date="2020" name="Stud. Mycol.">
        <title>101 Dothideomycetes genomes: a test case for predicting lifestyles and emergence of pathogens.</title>
        <authorList>
            <person name="Haridas S."/>
            <person name="Albert R."/>
            <person name="Binder M."/>
            <person name="Bloem J."/>
            <person name="Labutti K."/>
            <person name="Salamov A."/>
            <person name="Andreopoulos B."/>
            <person name="Baker S."/>
            <person name="Barry K."/>
            <person name="Bills G."/>
            <person name="Bluhm B."/>
            <person name="Cannon C."/>
            <person name="Castanera R."/>
            <person name="Culley D."/>
            <person name="Daum C."/>
            <person name="Ezra D."/>
            <person name="Gonzalez J."/>
            <person name="Henrissat B."/>
            <person name="Kuo A."/>
            <person name="Liang C."/>
            <person name="Lipzen A."/>
            <person name="Lutzoni F."/>
            <person name="Magnuson J."/>
            <person name="Mondo S."/>
            <person name="Nolan M."/>
            <person name="Ohm R."/>
            <person name="Pangilinan J."/>
            <person name="Park H.-J."/>
            <person name="Ramirez L."/>
            <person name="Alfaro M."/>
            <person name="Sun H."/>
            <person name="Tritt A."/>
            <person name="Yoshinaga Y."/>
            <person name="Zwiers L.-H."/>
            <person name="Turgeon B."/>
            <person name="Goodwin S."/>
            <person name="Spatafora J."/>
            <person name="Crous P."/>
            <person name="Grigoriev I."/>
        </authorList>
    </citation>
    <scope>NUCLEOTIDE SEQUENCE</scope>
    <source>
        <strain evidence="2">CBS 123094</strain>
    </source>
</reference>
<dbReference type="EMBL" id="ML977556">
    <property type="protein sequence ID" value="KAF2007767.1"/>
    <property type="molecule type" value="Genomic_DNA"/>
</dbReference>
<sequence>MVMREVRKEVDNLKALRHPHVVKIFGTYQDTARHILHSHLLMYPVGEGSLESFFLATAHCGRSGDTPGLERHRGTLKKWFGCLASAVAYMHHNRVHHGDIKPRNIIYLNRQIYFTDFSSSRRFDIGESTSTWSPAQATKLFQSPETCLDTDIQKHGSKADVFSLGLVFMEMLTILSGKDISEFHQLLGEIDKTFPGNRQYWRVAGQFHECFEKWEIFGSKPEQLFRLCVKRMLMHNKDARPSAKEVHGRLMERHVWGYFLHCPCEQNLGEPHEKPH</sequence>
<dbReference type="PANTHER" id="PTHR44167">
    <property type="entry name" value="OVARIAN-SPECIFIC SERINE/THREONINE-PROTEIN KINASE LOK-RELATED"/>
    <property type="match status" value="1"/>
</dbReference>
<evidence type="ECO:0000313" key="2">
    <source>
        <dbReference type="EMBL" id="KAF2007767.1"/>
    </source>
</evidence>
<dbReference type="Proteomes" id="UP000799779">
    <property type="component" value="Unassembled WGS sequence"/>
</dbReference>
<dbReference type="Pfam" id="PF00069">
    <property type="entry name" value="Pkinase"/>
    <property type="match status" value="1"/>
</dbReference>
<name>A0A6A5X4G4_9PLEO</name>
<dbReference type="GO" id="GO:0044773">
    <property type="term" value="P:mitotic DNA damage checkpoint signaling"/>
    <property type="evidence" value="ECO:0007669"/>
    <property type="project" value="TreeGrafter"/>
</dbReference>
<organism evidence="2 3">
    <name type="scientific">Amniculicola lignicola CBS 123094</name>
    <dbReference type="NCBI Taxonomy" id="1392246"/>
    <lineage>
        <taxon>Eukaryota</taxon>
        <taxon>Fungi</taxon>
        <taxon>Dikarya</taxon>
        <taxon>Ascomycota</taxon>
        <taxon>Pezizomycotina</taxon>
        <taxon>Dothideomycetes</taxon>
        <taxon>Pleosporomycetidae</taxon>
        <taxon>Pleosporales</taxon>
        <taxon>Amniculicolaceae</taxon>
        <taxon>Amniculicola</taxon>
    </lineage>
</organism>
<dbReference type="PANTHER" id="PTHR44167:SF24">
    <property type="entry name" value="SERINE_THREONINE-PROTEIN KINASE CHK2"/>
    <property type="match status" value="1"/>
</dbReference>
<keyword evidence="3" id="KW-1185">Reference proteome</keyword>
<dbReference type="SMART" id="SM00220">
    <property type="entry name" value="S_TKc"/>
    <property type="match status" value="1"/>
</dbReference>
<dbReference type="GO" id="GO:0005524">
    <property type="term" value="F:ATP binding"/>
    <property type="evidence" value="ECO:0007669"/>
    <property type="project" value="InterPro"/>
</dbReference>
<dbReference type="OrthoDB" id="4062651at2759"/>
<accession>A0A6A5X4G4</accession>
<dbReference type="Gene3D" id="1.10.510.10">
    <property type="entry name" value="Transferase(Phosphotransferase) domain 1"/>
    <property type="match status" value="1"/>
</dbReference>
<dbReference type="InterPro" id="IPR011009">
    <property type="entry name" value="Kinase-like_dom_sf"/>
</dbReference>
<gene>
    <name evidence="2" type="ORF">P154DRAFT_3309</name>
</gene>
<dbReference type="InterPro" id="IPR008271">
    <property type="entry name" value="Ser/Thr_kinase_AS"/>
</dbReference>
<protein>
    <submittedName>
        <fullName evidence="2">Kinase-like protein</fullName>
    </submittedName>
</protein>
<feature type="domain" description="Protein kinase" evidence="1">
    <location>
        <begin position="1"/>
        <end position="257"/>
    </location>
</feature>
<dbReference type="InterPro" id="IPR000719">
    <property type="entry name" value="Prot_kinase_dom"/>
</dbReference>
<dbReference type="CDD" id="cd00180">
    <property type="entry name" value="PKc"/>
    <property type="match status" value="1"/>
</dbReference>
<evidence type="ECO:0000259" key="1">
    <source>
        <dbReference type="PROSITE" id="PS50011"/>
    </source>
</evidence>
<dbReference type="GO" id="GO:0005634">
    <property type="term" value="C:nucleus"/>
    <property type="evidence" value="ECO:0007669"/>
    <property type="project" value="TreeGrafter"/>
</dbReference>
<evidence type="ECO:0000313" key="3">
    <source>
        <dbReference type="Proteomes" id="UP000799779"/>
    </source>
</evidence>
<dbReference type="AlphaFoldDB" id="A0A6A5X4G4"/>
<proteinExistence type="predicted"/>